<gene>
    <name evidence="2" type="ORF">SODALDRAFT_200044</name>
</gene>
<name>A0A3N2PSS7_SODAK</name>
<evidence type="ECO:0000256" key="1">
    <source>
        <dbReference type="SAM" id="MobiDB-lite"/>
    </source>
</evidence>
<feature type="compositionally biased region" description="Basic residues" evidence="1">
    <location>
        <begin position="67"/>
        <end position="78"/>
    </location>
</feature>
<sequence>MPACSIPAFAGAQLVGMSEKCLILCHSPSWVVVNRPMLLLLLPRISNYCHLRLARRVVANRAEGKKERKKKKEKKKRGGGGSGSWELTLSRVQGPIAALPVYSPESWVGSAANFGPSEGREGYTDRTTQQCNEDKLRSVPEKIGIVATSIKLANPFPDGKEKPPSTLPSGFFLLTLYTCIATSQPQWKSDGPVSCDLDN</sequence>
<evidence type="ECO:0000313" key="2">
    <source>
        <dbReference type="EMBL" id="ROT37565.1"/>
    </source>
</evidence>
<keyword evidence="3" id="KW-1185">Reference proteome</keyword>
<dbReference type="RefSeq" id="XP_028465371.1">
    <property type="nucleotide sequence ID" value="XM_028607201.1"/>
</dbReference>
<proteinExistence type="predicted"/>
<dbReference type="Proteomes" id="UP000272025">
    <property type="component" value="Unassembled WGS sequence"/>
</dbReference>
<dbReference type="GeneID" id="39575679"/>
<protein>
    <submittedName>
        <fullName evidence="2">Uncharacterized protein</fullName>
    </submittedName>
</protein>
<dbReference type="AlphaFoldDB" id="A0A3N2PSS7"/>
<accession>A0A3N2PSS7</accession>
<organism evidence="2 3">
    <name type="scientific">Sodiomyces alkalinus (strain CBS 110278 / VKM F-3762 / F11)</name>
    <name type="common">Alkaliphilic filamentous fungus</name>
    <dbReference type="NCBI Taxonomy" id="1314773"/>
    <lineage>
        <taxon>Eukaryota</taxon>
        <taxon>Fungi</taxon>
        <taxon>Dikarya</taxon>
        <taxon>Ascomycota</taxon>
        <taxon>Pezizomycotina</taxon>
        <taxon>Sordariomycetes</taxon>
        <taxon>Hypocreomycetidae</taxon>
        <taxon>Glomerellales</taxon>
        <taxon>Plectosphaerellaceae</taxon>
        <taxon>Sodiomyces</taxon>
    </lineage>
</organism>
<feature type="region of interest" description="Disordered" evidence="1">
    <location>
        <begin position="62"/>
        <end position="86"/>
    </location>
</feature>
<evidence type="ECO:0000313" key="3">
    <source>
        <dbReference type="Proteomes" id="UP000272025"/>
    </source>
</evidence>
<reference evidence="2 3" key="1">
    <citation type="journal article" date="2018" name="Mol. Ecol.">
        <title>The obligate alkalophilic soda-lake fungus Sodiomyces alkalinus has shifted to a protein diet.</title>
        <authorList>
            <person name="Grum-Grzhimaylo A.A."/>
            <person name="Falkoski D.L."/>
            <person name="van den Heuvel J."/>
            <person name="Valero-Jimenez C.A."/>
            <person name="Min B."/>
            <person name="Choi I.G."/>
            <person name="Lipzen A."/>
            <person name="Daum C.G."/>
            <person name="Aanen D.K."/>
            <person name="Tsang A."/>
            <person name="Henrissat B."/>
            <person name="Bilanenko E.N."/>
            <person name="de Vries R.P."/>
            <person name="van Kan J.A.L."/>
            <person name="Grigoriev I.V."/>
            <person name="Debets A.J.M."/>
        </authorList>
    </citation>
    <scope>NUCLEOTIDE SEQUENCE [LARGE SCALE GENOMIC DNA]</scope>
    <source>
        <strain evidence="2 3">F11</strain>
    </source>
</reference>
<dbReference type="EMBL" id="ML119057">
    <property type="protein sequence ID" value="ROT37565.1"/>
    <property type="molecule type" value="Genomic_DNA"/>
</dbReference>